<evidence type="ECO:0000313" key="6">
    <source>
        <dbReference type="Proteomes" id="UP000437736"/>
    </source>
</evidence>
<dbReference type="PROSITE" id="PS51186">
    <property type="entry name" value="GNAT"/>
    <property type="match status" value="1"/>
</dbReference>
<sequence>PDATADRRVFAARCGVRERERQLGTGYGFGVFVDGRFAGEINLSSVQRGPYQNAYVGYWIDEAMAGHGYTPEAFVVVARFAFEDLALHRLQASIIPRNSASRRVAEKLGLRNEGVAVRYLEINGVWEDHVRYAITSEEWEQRAEAYRRDWLTP</sequence>
<accession>A0ABW9R057</accession>
<dbReference type="InterPro" id="IPR016181">
    <property type="entry name" value="Acyl_CoA_acyltransferase"/>
</dbReference>
<evidence type="ECO:0000256" key="2">
    <source>
        <dbReference type="ARBA" id="ARBA00023315"/>
    </source>
</evidence>
<proteinExistence type="inferred from homology"/>
<dbReference type="Proteomes" id="UP000437736">
    <property type="component" value="Unassembled WGS sequence"/>
</dbReference>
<evidence type="ECO:0000256" key="1">
    <source>
        <dbReference type="ARBA" id="ARBA00022679"/>
    </source>
</evidence>
<name>A0ABW9R057_9ACTN</name>
<dbReference type="InterPro" id="IPR000182">
    <property type="entry name" value="GNAT_dom"/>
</dbReference>
<gene>
    <name evidence="5" type="ORF">GHK86_19885</name>
</gene>
<dbReference type="Gene3D" id="3.40.630.30">
    <property type="match status" value="1"/>
</dbReference>
<comment type="caution">
    <text evidence="5">The sequence shown here is derived from an EMBL/GenBank/DDBJ whole genome shotgun (WGS) entry which is preliminary data.</text>
</comment>
<dbReference type="PANTHER" id="PTHR43792:SF8">
    <property type="entry name" value="[RIBOSOMAL PROTEIN US5]-ALANINE N-ACETYLTRANSFERASE"/>
    <property type="match status" value="1"/>
</dbReference>
<keyword evidence="1" id="KW-0808">Transferase</keyword>
<dbReference type="PANTHER" id="PTHR43792">
    <property type="entry name" value="GNAT FAMILY, PUTATIVE (AFU_ORTHOLOGUE AFUA_3G00765)-RELATED-RELATED"/>
    <property type="match status" value="1"/>
</dbReference>
<evidence type="ECO:0000259" key="4">
    <source>
        <dbReference type="PROSITE" id="PS51186"/>
    </source>
</evidence>
<feature type="domain" description="N-acetyltransferase" evidence="4">
    <location>
        <begin position="1"/>
        <end position="137"/>
    </location>
</feature>
<evidence type="ECO:0000256" key="3">
    <source>
        <dbReference type="ARBA" id="ARBA00038502"/>
    </source>
</evidence>
<feature type="non-terminal residue" evidence="5">
    <location>
        <position position="1"/>
    </location>
</feature>
<keyword evidence="6" id="KW-1185">Reference proteome</keyword>
<dbReference type="SUPFAM" id="SSF55729">
    <property type="entry name" value="Acyl-CoA N-acyltransferases (Nat)"/>
    <property type="match status" value="1"/>
</dbReference>
<dbReference type="EMBL" id="WJHE01001335">
    <property type="protein sequence ID" value="MST34976.1"/>
    <property type="molecule type" value="Genomic_DNA"/>
</dbReference>
<dbReference type="Pfam" id="PF13302">
    <property type="entry name" value="Acetyltransf_3"/>
    <property type="match status" value="1"/>
</dbReference>
<reference evidence="5 6" key="1">
    <citation type="submission" date="2019-11" db="EMBL/GenBank/DDBJ databases">
        <title>Acidiferrimicrobium australis gen. nov., sp. nov., an acidophilic and obligately heterotrophic, member of the Actinobacteria that catalyses dissimilatory oxido- reduction of iron isolated from metal-rich acidic water in Chile.</title>
        <authorList>
            <person name="Gonzalez D."/>
            <person name="Huber K."/>
            <person name="Hedrich S."/>
            <person name="Rojas-Villalobos C."/>
            <person name="Quatrini R."/>
            <person name="Dinamarca M.A."/>
            <person name="Schwarz A."/>
            <person name="Canales C."/>
            <person name="Nancucheo I."/>
        </authorList>
    </citation>
    <scope>NUCLEOTIDE SEQUENCE [LARGE SCALE GENOMIC DNA]</scope>
    <source>
        <strain evidence="5 6">USS-CCA1</strain>
    </source>
</reference>
<keyword evidence="2" id="KW-0012">Acyltransferase</keyword>
<dbReference type="InterPro" id="IPR051531">
    <property type="entry name" value="N-acetyltransferase"/>
</dbReference>
<evidence type="ECO:0000313" key="5">
    <source>
        <dbReference type="EMBL" id="MST34976.1"/>
    </source>
</evidence>
<protein>
    <submittedName>
        <fullName evidence="5">GNAT family N-acetyltransferase</fullName>
    </submittedName>
</protein>
<organism evidence="5 6">
    <name type="scientific">Acidiferrimicrobium australe</name>
    <dbReference type="NCBI Taxonomy" id="2664430"/>
    <lineage>
        <taxon>Bacteria</taxon>
        <taxon>Bacillati</taxon>
        <taxon>Actinomycetota</taxon>
        <taxon>Acidimicrobiia</taxon>
        <taxon>Acidimicrobiales</taxon>
        <taxon>Acidimicrobiaceae</taxon>
        <taxon>Acidiferrimicrobium</taxon>
    </lineage>
</organism>
<comment type="similarity">
    <text evidence="3">Belongs to the acetyltransferase family. RimJ subfamily.</text>
</comment>